<organism evidence="1 2">
    <name type="scientific">Nematostella vectensis</name>
    <name type="common">Starlet sea anemone</name>
    <dbReference type="NCBI Taxonomy" id="45351"/>
    <lineage>
        <taxon>Eukaryota</taxon>
        <taxon>Metazoa</taxon>
        <taxon>Cnidaria</taxon>
        <taxon>Anthozoa</taxon>
        <taxon>Hexacorallia</taxon>
        <taxon>Actiniaria</taxon>
        <taxon>Edwardsiidae</taxon>
        <taxon>Nematostella</taxon>
    </lineage>
</organism>
<dbReference type="HOGENOM" id="CLU_1671406_0_0_1"/>
<sequence length="158" mass="17644">MPETSGKPTAFSWKSTSPPCRVVLLICKAAGIYQDNFATRDPSKLSTHELQPSVTNNSTFVLSLELQPGIYHFLFEIYIDENNTEGHLSSSTMYDKTWLASGREVNYVEVNCSSWALHRKTNQRISPDTEEKPDQGTGDTVALVDDEETPCLCHCVVL</sequence>
<evidence type="ECO:0000313" key="2">
    <source>
        <dbReference type="Proteomes" id="UP000001593"/>
    </source>
</evidence>
<dbReference type="Proteomes" id="UP000001593">
    <property type="component" value="Unassembled WGS sequence"/>
</dbReference>
<evidence type="ECO:0000313" key="1">
    <source>
        <dbReference type="EMBL" id="EDO49443.1"/>
    </source>
</evidence>
<proteinExistence type="predicted"/>
<dbReference type="InParanoid" id="A7RGM6"/>
<protein>
    <submittedName>
        <fullName evidence="1">Uncharacterized protein</fullName>
    </submittedName>
</protein>
<dbReference type="AlphaFoldDB" id="A7RGM6"/>
<accession>A7RGM6</accession>
<gene>
    <name evidence="1" type="ORF">NEMVEDRAFT_v1g238107</name>
</gene>
<reference evidence="1 2" key="1">
    <citation type="journal article" date="2007" name="Science">
        <title>Sea anemone genome reveals ancestral eumetazoan gene repertoire and genomic organization.</title>
        <authorList>
            <person name="Putnam N.H."/>
            <person name="Srivastava M."/>
            <person name="Hellsten U."/>
            <person name="Dirks B."/>
            <person name="Chapman J."/>
            <person name="Salamov A."/>
            <person name="Terry A."/>
            <person name="Shapiro H."/>
            <person name="Lindquist E."/>
            <person name="Kapitonov V.V."/>
            <person name="Jurka J."/>
            <person name="Genikhovich G."/>
            <person name="Grigoriev I.V."/>
            <person name="Lucas S.M."/>
            <person name="Steele R.E."/>
            <person name="Finnerty J.R."/>
            <person name="Technau U."/>
            <person name="Martindale M.Q."/>
            <person name="Rokhsar D.S."/>
        </authorList>
    </citation>
    <scope>NUCLEOTIDE SEQUENCE [LARGE SCALE GENOMIC DNA]</scope>
    <source>
        <strain evidence="2">CH2 X CH6</strain>
    </source>
</reference>
<name>A7RGM6_NEMVE</name>
<dbReference type="EMBL" id="DS469509">
    <property type="protein sequence ID" value="EDO49443.1"/>
    <property type="molecule type" value="Genomic_DNA"/>
</dbReference>
<keyword evidence="2" id="KW-1185">Reference proteome</keyword>
<dbReference type="KEGG" id="nve:5521837"/>